<reference evidence="1 2" key="1">
    <citation type="submission" date="2024-09" db="EMBL/GenBank/DDBJ databases">
        <authorList>
            <person name="Sun Q."/>
            <person name="Mori K."/>
        </authorList>
    </citation>
    <scope>NUCLEOTIDE SEQUENCE [LARGE SCALE GENOMIC DNA]</scope>
    <source>
        <strain evidence="1 2">NCAIM B.02610</strain>
    </source>
</reference>
<protein>
    <submittedName>
        <fullName evidence="1">YmaF family protein</fullName>
    </submittedName>
</protein>
<dbReference type="Pfam" id="PF12788">
    <property type="entry name" value="YmaF"/>
    <property type="match status" value="1"/>
</dbReference>
<keyword evidence="2" id="KW-1185">Reference proteome</keyword>
<evidence type="ECO:0000313" key="1">
    <source>
        <dbReference type="EMBL" id="MFC0470330.1"/>
    </source>
</evidence>
<accession>A0ABV6KBA9</accession>
<proteinExistence type="predicted"/>
<sequence>MINVPVTGFMYDIDEDGTEHSHNLYITTWDGQPVHTHEFKGVTSFDVGHDHRYAGVTEPAPSGIQHTHRYFTFTTVDDRHKHVIRGVTGPAIFLLGGGHYHEFSGVTSVDGAIPHRHEYSGRTSL</sequence>
<name>A0ABV6KBA9_9BACI</name>
<comment type="caution">
    <text evidence="1">The sequence shown here is derived from an EMBL/GenBank/DDBJ whole genome shotgun (WGS) entry which is preliminary data.</text>
</comment>
<organism evidence="1 2">
    <name type="scientific">Halalkalibacter kiskunsagensis</name>
    <dbReference type="NCBI Taxonomy" id="1548599"/>
    <lineage>
        <taxon>Bacteria</taxon>
        <taxon>Bacillati</taxon>
        <taxon>Bacillota</taxon>
        <taxon>Bacilli</taxon>
        <taxon>Bacillales</taxon>
        <taxon>Bacillaceae</taxon>
        <taxon>Halalkalibacter</taxon>
    </lineage>
</organism>
<gene>
    <name evidence="1" type="ORF">ACFFHM_07260</name>
</gene>
<dbReference type="InterPro" id="IPR024307">
    <property type="entry name" value="YmaF"/>
</dbReference>
<dbReference type="Proteomes" id="UP001589838">
    <property type="component" value="Unassembled WGS sequence"/>
</dbReference>
<dbReference type="RefSeq" id="WP_335963758.1">
    <property type="nucleotide sequence ID" value="NZ_JAXBLX010000062.1"/>
</dbReference>
<dbReference type="EMBL" id="JBHLUX010000018">
    <property type="protein sequence ID" value="MFC0470330.1"/>
    <property type="molecule type" value="Genomic_DNA"/>
</dbReference>
<evidence type="ECO:0000313" key="2">
    <source>
        <dbReference type="Proteomes" id="UP001589838"/>
    </source>
</evidence>